<name>A0ABY9JUF0_9BACI</name>
<dbReference type="PANTHER" id="PTHR11575:SF23">
    <property type="entry name" value="5-NUCLEOTIDASE FAMILY PROTEIN"/>
    <property type="match status" value="1"/>
</dbReference>
<gene>
    <name evidence="6" type="ORF">LC087_10270</name>
</gene>
<evidence type="ECO:0000256" key="1">
    <source>
        <dbReference type="ARBA" id="ARBA00022729"/>
    </source>
</evidence>
<feature type="domain" description="5'-Nucleotidase C-terminal" evidence="5">
    <location>
        <begin position="291"/>
        <end position="428"/>
    </location>
</feature>
<dbReference type="SUPFAM" id="SSF55816">
    <property type="entry name" value="5'-nucleotidase (syn. UDP-sugar hydrolase), C-terminal domain"/>
    <property type="match status" value="1"/>
</dbReference>
<proteinExistence type="inferred from homology"/>
<sequence>MKEKLHIFHINDLHSHFENWSKIISFIDFKRNHYLEKGRSVLVFDGGDHVDRFHPLSEATDGKGNIALLNDLHIDGHVIGNNEGITLSHEALDNLYNEAKFPVLVDNLFYPDGSSPSWTNSFKVFTLENGVKVGVFGLTTYYPLFYEALKWKIEDPYSRIEEVLNKLESLCDMIVFLSHLGISDDEWLAEKYPQIDVIIGAHTHHVLQSGKRVNGVLLTGAGKFGQYVGEIEITLDLQINKIVEKHAQLYSMDKWEHENERSNKQIDRLIEQSEQVLNQPITFLEEELSLDWFKPSPFTTLLAKSIKDWCNGEISMVNAGIILEPLPKGEITKKDIHRLCPHPINPCNVWIKGNQLKEVILQASSKRMENFVLKGLGFRGKVMGQMIYDGLTFEAEELEDGERHVKEIWVDGIPLDHDRTYKVSTVDMFTLGPLYPELSHGTKKQYFMPELLRDLIEWELKK</sequence>
<dbReference type="InterPro" id="IPR029052">
    <property type="entry name" value="Metallo-depent_PP-like"/>
</dbReference>
<dbReference type="InterPro" id="IPR011240">
    <property type="entry name" value="Pesterase_YunD"/>
</dbReference>
<evidence type="ECO:0000256" key="3">
    <source>
        <dbReference type="SAM" id="Coils"/>
    </source>
</evidence>
<organism evidence="6 7">
    <name type="scientific">Bacillus carboniphilus</name>
    <dbReference type="NCBI Taxonomy" id="86663"/>
    <lineage>
        <taxon>Bacteria</taxon>
        <taxon>Bacillati</taxon>
        <taxon>Bacillota</taxon>
        <taxon>Bacilli</taxon>
        <taxon>Bacillales</taxon>
        <taxon>Bacillaceae</taxon>
        <taxon>Bacillus</taxon>
    </lineage>
</organism>
<dbReference type="InterPro" id="IPR036907">
    <property type="entry name" value="5'-Nucleotdase_C_sf"/>
</dbReference>
<evidence type="ECO:0000256" key="2">
    <source>
        <dbReference type="RuleBase" id="RU362119"/>
    </source>
</evidence>
<dbReference type="Pfam" id="PF00149">
    <property type="entry name" value="Metallophos"/>
    <property type="match status" value="1"/>
</dbReference>
<keyword evidence="1" id="KW-0732">Signal</keyword>
<keyword evidence="2" id="KW-0547">Nucleotide-binding</keyword>
<dbReference type="PIRSF" id="PIRSF036361">
    <property type="entry name" value="YunD"/>
    <property type="match status" value="1"/>
</dbReference>
<dbReference type="EMBL" id="CP129013">
    <property type="protein sequence ID" value="WLR41311.1"/>
    <property type="molecule type" value="Genomic_DNA"/>
</dbReference>
<evidence type="ECO:0000259" key="4">
    <source>
        <dbReference type="Pfam" id="PF00149"/>
    </source>
</evidence>
<dbReference type="InterPro" id="IPR004843">
    <property type="entry name" value="Calcineurin-like_PHP"/>
</dbReference>
<evidence type="ECO:0000313" key="7">
    <source>
        <dbReference type="Proteomes" id="UP001197974"/>
    </source>
</evidence>
<dbReference type="Gene3D" id="3.90.780.10">
    <property type="entry name" value="5'-Nucleotidase, C-terminal domain"/>
    <property type="match status" value="1"/>
</dbReference>
<dbReference type="GO" id="GO:0016787">
    <property type="term" value="F:hydrolase activity"/>
    <property type="evidence" value="ECO:0007669"/>
    <property type="project" value="UniProtKB-KW"/>
</dbReference>
<dbReference type="Gene3D" id="3.60.21.10">
    <property type="match status" value="1"/>
</dbReference>
<dbReference type="SUPFAM" id="SSF56300">
    <property type="entry name" value="Metallo-dependent phosphatases"/>
    <property type="match status" value="1"/>
</dbReference>
<dbReference type="CDD" id="cd00845">
    <property type="entry name" value="MPP_UshA_N_like"/>
    <property type="match status" value="1"/>
</dbReference>
<evidence type="ECO:0000259" key="5">
    <source>
        <dbReference type="Pfam" id="PF02872"/>
    </source>
</evidence>
<dbReference type="InterPro" id="IPR006179">
    <property type="entry name" value="5_nucleotidase/apyrase"/>
</dbReference>
<feature type="domain" description="Calcineurin-like phosphoesterase" evidence="4">
    <location>
        <begin position="6"/>
        <end position="205"/>
    </location>
</feature>
<dbReference type="Proteomes" id="UP001197974">
    <property type="component" value="Chromosome"/>
</dbReference>
<dbReference type="RefSeq" id="WP_226540350.1">
    <property type="nucleotide sequence ID" value="NZ_CP129013.1"/>
</dbReference>
<comment type="similarity">
    <text evidence="2">Belongs to the 5'-nucleotidase family.</text>
</comment>
<evidence type="ECO:0000313" key="6">
    <source>
        <dbReference type="EMBL" id="WLR41311.1"/>
    </source>
</evidence>
<protein>
    <submittedName>
        <fullName evidence="6">Bifunctional UDP-sugar hydrolase/5'-nucleotidase</fullName>
    </submittedName>
</protein>
<dbReference type="Pfam" id="PF02872">
    <property type="entry name" value="5_nucleotid_C"/>
    <property type="match status" value="1"/>
</dbReference>
<dbReference type="PANTHER" id="PTHR11575">
    <property type="entry name" value="5'-NUCLEOTIDASE-RELATED"/>
    <property type="match status" value="1"/>
</dbReference>
<keyword evidence="7" id="KW-1185">Reference proteome</keyword>
<accession>A0ABY9JUF0</accession>
<reference evidence="6 7" key="1">
    <citation type="submission" date="2023-06" db="EMBL/GenBank/DDBJ databases">
        <title>Five Gram-positive bacteria isolated from mangrove sediments in Shenzhen, Guangdong, China.</title>
        <authorList>
            <person name="Yu S."/>
            <person name="Zheng W."/>
            <person name="Huang Y."/>
        </authorList>
    </citation>
    <scope>NUCLEOTIDE SEQUENCE [LARGE SCALE GENOMIC DNA]</scope>
    <source>
        <strain evidence="6 7">SaN35-3</strain>
    </source>
</reference>
<dbReference type="InterPro" id="IPR008334">
    <property type="entry name" value="5'-Nucleotdase_C"/>
</dbReference>
<dbReference type="PRINTS" id="PR01607">
    <property type="entry name" value="APYRASEFAMLY"/>
</dbReference>
<feature type="coiled-coil region" evidence="3">
    <location>
        <begin position="252"/>
        <end position="279"/>
    </location>
</feature>
<keyword evidence="3" id="KW-0175">Coiled coil</keyword>
<keyword evidence="2 6" id="KW-0378">Hydrolase</keyword>